<gene>
    <name evidence="3" type="ORF">RFI_05009</name>
</gene>
<dbReference type="EMBL" id="ASPP01004480">
    <property type="protein sequence ID" value="ETO32108.1"/>
    <property type="molecule type" value="Genomic_DNA"/>
</dbReference>
<evidence type="ECO:0000256" key="1">
    <source>
        <dbReference type="SAM" id="Coils"/>
    </source>
</evidence>
<protein>
    <submittedName>
        <fullName evidence="3">Uncharacterized protein</fullName>
    </submittedName>
</protein>
<name>X6P1U3_RETFI</name>
<feature type="transmembrane region" description="Helical" evidence="2">
    <location>
        <begin position="71"/>
        <end position="102"/>
    </location>
</feature>
<comment type="caution">
    <text evidence="3">The sequence shown here is derived from an EMBL/GenBank/DDBJ whole genome shotgun (WGS) entry which is preliminary data.</text>
</comment>
<proteinExistence type="predicted"/>
<feature type="coiled-coil region" evidence="1">
    <location>
        <begin position="150"/>
        <end position="177"/>
    </location>
</feature>
<dbReference type="Proteomes" id="UP000023152">
    <property type="component" value="Unassembled WGS sequence"/>
</dbReference>
<organism evidence="3 4">
    <name type="scientific">Reticulomyxa filosa</name>
    <dbReference type="NCBI Taxonomy" id="46433"/>
    <lineage>
        <taxon>Eukaryota</taxon>
        <taxon>Sar</taxon>
        <taxon>Rhizaria</taxon>
        <taxon>Retaria</taxon>
        <taxon>Foraminifera</taxon>
        <taxon>Monothalamids</taxon>
        <taxon>Reticulomyxidae</taxon>
        <taxon>Reticulomyxa</taxon>
    </lineage>
</organism>
<evidence type="ECO:0000313" key="3">
    <source>
        <dbReference type="EMBL" id="ETO32108.1"/>
    </source>
</evidence>
<evidence type="ECO:0000313" key="4">
    <source>
        <dbReference type="Proteomes" id="UP000023152"/>
    </source>
</evidence>
<reference evidence="3 4" key="1">
    <citation type="journal article" date="2013" name="Curr. Biol.">
        <title>The Genome of the Foraminiferan Reticulomyxa filosa.</title>
        <authorList>
            <person name="Glockner G."/>
            <person name="Hulsmann N."/>
            <person name="Schleicher M."/>
            <person name="Noegel A.A."/>
            <person name="Eichinger L."/>
            <person name="Gallinger C."/>
            <person name="Pawlowski J."/>
            <person name="Sierra R."/>
            <person name="Euteneuer U."/>
            <person name="Pillet L."/>
            <person name="Moustafa A."/>
            <person name="Platzer M."/>
            <person name="Groth M."/>
            <person name="Szafranski K."/>
            <person name="Schliwa M."/>
        </authorList>
    </citation>
    <scope>NUCLEOTIDE SEQUENCE [LARGE SCALE GENOMIC DNA]</scope>
</reference>
<keyword evidence="1" id="KW-0175">Coiled coil</keyword>
<dbReference type="AlphaFoldDB" id="X6P1U3"/>
<feature type="transmembrane region" description="Helical" evidence="2">
    <location>
        <begin position="135"/>
        <end position="157"/>
    </location>
</feature>
<keyword evidence="2" id="KW-0812">Transmembrane</keyword>
<keyword evidence="4" id="KW-1185">Reference proteome</keyword>
<keyword evidence="2" id="KW-1133">Transmembrane helix</keyword>
<keyword evidence="2" id="KW-0472">Membrane</keyword>
<evidence type="ECO:0000256" key="2">
    <source>
        <dbReference type="SAM" id="Phobius"/>
    </source>
</evidence>
<accession>X6P1U3</accession>
<sequence length="271" mass="31433">MNVHGTHNRERTKWKQSLDIFAFFVQKSTHVFMGLSCLDAVLSHTINRHDSNTNHVNTTSGSRQSDLAIKYWVLTLTCVCWIFLWIDGIAIAGALAITYALAQTLTFWNIGVFDPLNYNHEKTIQHVTAVMILSLWGSLAFLLLVCSIVVTTLSNTLERLQQKRRTYAQRLKQQVVETGNLKTSIFFYRNGRNDYCWQFKKIIIVMKKRMKYCGKNTTYFRCHATIIKSNNKQNKRESKKKIKLLMHKTRLALYIYYTKSSSTAKKTTLIS</sequence>